<feature type="non-terminal residue" evidence="9">
    <location>
        <position position="1"/>
    </location>
</feature>
<evidence type="ECO:0000256" key="6">
    <source>
        <dbReference type="ARBA" id="ARBA00023170"/>
    </source>
</evidence>
<dbReference type="SUPFAM" id="SSF53850">
    <property type="entry name" value="Periplasmic binding protein-like II"/>
    <property type="match status" value="1"/>
</dbReference>
<evidence type="ECO:0000256" key="3">
    <source>
        <dbReference type="ARBA" id="ARBA00022692"/>
    </source>
</evidence>
<evidence type="ECO:0000256" key="1">
    <source>
        <dbReference type="ARBA" id="ARBA00004651"/>
    </source>
</evidence>
<feature type="transmembrane region" description="Helical" evidence="8">
    <location>
        <begin position="462"/>
        <end position="491"/>
    </location>
</feature>
<dbReference type="AlphaFoldDB" id="R9PSS9"/>
<dbReference type="GO" id="GO:0005886">
    <property type="term" value="C:plasma membrane"/>
    <property type="evidence" value="ECO:0007669"/>
    <property type="project" value="UniProtKB-SubCell"/>
</dbReference>
<evidence type="ECO:0000256" key="5">
    <source>
        <dbReference type="ARBA" id="ARBA00023136"/>
    </source>
</evidence>
<evidence type="ECO:0000256" key="2">
    <source>
        <dbReference type="ARBA" id="ARBA00022475"/>
    </source>
</evidence>
<protein>
    <submittedName>
        <fullName evidence="9">Ionotropic receptor onIR75p.1</fullName>
    </submittedName>
</protein>
<accession>R9PSS9</accession>
<keyword evidence="5 8" id="KW-0472">Membrane</keyword>
<keyword evidence="3 8" id="KW-0812">Transmembrane</keyword>
<name>R9PSS9_DENPD</name>
<dbReference type="Gene3D" id="1.10.287.70">
    <property type="match status" value="1"/>
</dbReference>
<sequence>MANFRQHHNFKGQTRLFPHQQLRSGYQRINRQNLEDSSPVPAKELLELFGKLHSRLVRRSGLYLLQPANFDKNRTNFHKMPLKVTYVVSDNHSLDHGIYDNRNKHIDKATKINYIMYEYFVDIWNMSHEVVVTNEWGQEFHPSKLYYKGLLGDLCHEKADAAGTVMFTPTERLKYFKFLVSTTKEMSLHFIFRAPPLPYSHNLFALPFDTNIWISCAIVLSLCGLVIWIIMSWEAKVASFAANRQMHNENAASFLDIVMMQIGVVCQMDYFHEPRSTAGKIATFSLLLGFSYLYNAFCARIVVLLQATANNLHDYKALYEAKMDMGVEATSYNIYYFSHPNSRTNEDYRKLIYQKKIAPNNKFLPATDGMRLVQNSYFAFHVELTTASDLILATFNNQEKCAVRKVNSIFKEDKPYLASPINSTVTEYLMIGFHRLFETGVHSRESRRRFNKLPPCRGRNSAFISVGLIECYFAIEIFLIGFTLCLAFFLLELASGVYRKNQST</sequence>
<keyword evidence="2" id="KW-1003">Cell membrane</keyword>
<comment type="subcellular location">
    <subcellularLocation>
        <location evidence="1">Cell membrane</location>
        <topology evidence="1">Multi-pass membrane protein</topology>
    </subcellularLocation>
</comment>
<feature type="non-terminal residue" evidence="9">
    <location>
        <position position="504"/>
    </location>
</feature>
<keyword evidence="4 8" id="KW-1133">Transmembrane helix</keyword>
<dbReference type="OrthoDB" id="6117597at2759"/>
<evidence type="ECO:0000256" key="4">
    <source>
        <dbReference type="ARBA" id="ARBA00022989"/>
    </source>
</evidence>
<dbReference type="PANTHER" id="PTHR42643:SF33">
    <property type="entry name" value="GLUTAMATE RECEPTOR 2-LIKE PROTEIN"/>
    <property type="match status" value="1"/>
</dbReference>
<feature type="transmembrane region" description="Helical" evidence="8">
    <location>
        <begin position="283"/>
        <end position="305"/>
    </location>
</feature>
<evidence type="ECO:0000256" key="7">
    <source>
        <dbReference type="ARBA" id="ARBA00023180"/>
    </source>
</evidence>
<keyword evidence="7" id="KW-0325">Glycoprotein</keyword>
<proteinExistence type="evidence at transcript level"/>
<feature type="transmembrane region" description="Helical" evidence="8">
    <location>
        <begin position="251"/>
        <end position="271"/>
    </location>
</feature>
<keyword evidence="6 9" id="KW-0675">Receptor</keyword>
<evidence type="ECO:0000256" key="8">
    <source>
        <dbReference type="SAM" id="Phobius"/>
    </source>
</evidence>
<evidence type="ECO:0000313" key="9">
    <source>
        <dbReference type="EMBL" id="JAA74502.1"/>
    </source>
</evidence>
<dbReference type="PANTHER" id="PTHR42643">
    <property type="entry name" value="IONOTROPIC RECEPTOR 20A-RELATED"/>
    <property type="match status" value="1"/>
</dbReference>
<dbReference type="EMBL" id="GABX01000017">
    <property type="protein sequence ID" value="JAA74502.1"/>
    <property type="molecule type" value="mRNA"/>
</dbReference>
<feature type="transmembrane region" description="Helical" evidence="8">
    <location>
        <begin position="212"/>
        <end position="231"/>
    </location>
</feature>
<dbReference type="InterPro" id="IPR052192">
    <property type="entry name" value="Insect_Ionotropic_Sensory_Rcpt"/>
</dbReference>
<organism evidence="9">
    <name type="scientific">Dendroctonus ponderosae</name>
    <name type="common">Mountain pine beetle</name>
    <dbReference type="NCBI Taxonomy" id="77166"/>
    <lineage>
        <taxon>Eukaryota</taxon>
        <taxon>Metazoa</taxon>
        <taxon>Ecdysozoa</taxon>
        <taxon>Arthropoda</taxon>
        <taxon>Hexapoda</taxon>
        <taxon>Insecta</taxon>
        <taxon>Pterygota</taxon>
        <taxon>Neoptera</taxon>
        <taxon>Endopterygota</taxon>
        <taxon>Coleoptera</taxon>
        <taxon>Polyphaga</taxon>
        <taxon>Cucujiformia</taxon>
        <taxon>Curculionidae</taxon>
        <taxon>Scolytinae</taxon>
        <taxon>Dendroctonus</taxon>
    </lineage>
</organism>
<reference evidence="9" key="1">
    <citation type="journal article" date="2013" name="BMC Genomics">
        <title>Antennal transcriptome analysis of the chemosensory gene families in the tree killing bark beetles, Ips typographus and Dendroctonus ponderosae (Coleoptera: Curculionidae: Scolytinae).</title>
        <authorList>
            <person name="Andersson M.N."/>
            <person name="Grosse-Wilde E."/>
            <person name="Keeling C.I."/>
            <person name="Bengtsson J.M."/>
            <person name="Yuen M.M."/>
            <person name="Li M."/>
            <person name="Hillbur Y."/>
            <person name="Bohlmann J."/>
            <person name="Hansson B.S."/>
            <person name="Schlyter F."/>
        </authorList>
    </citation>
    <scope>NUCLEOTIDE SEQUENCE</scope>
</reference>